<reference evidence="1 2" key="1">
    <citation type="submission" date="2020-03" db="EMBL/GenBank/DDBJ databases">
        <title>Whole genome shotgun sequence of Phytohabitans rumicis NBRC 108638.</title>
        <authorList>
            <person name="Komaki H."/>
            <person name="Tamura T."/>
        </authorList>
    </citation>
    <scope>NUCLEOTIDE SEQUENCE [LARGE SCALE GENOMIC DNA]</scope>
    <source>
        <strain evidence="1 2">NBRC 108638</strain>
    </source>
</reference>
<sequence length="285" mass="31983">MAIAVKPITGSDVPAVADFLHAQLNSRVSADAWQRAVDVPWKVDAPNHGFMLVDGDAVVGVYLAFYSERVIDGRRERFCNLGAWCVLPEHRFHSLRLLKALLAQEGLHFTDLSPSGNVVPMNTRLKFEFLDTATAIVPALPRPGWFGRGRVSADRSVIEDTLTGDELERYRDHAGTAAARHVVLVRGGEWCYVVFRKDRRKRLPLFASILHVSNPELLHAMSGRLVRHLLFKHGVLATLAELRVVGRRPRLSRMLGSPRRKMFKSASLGPDQIDYLYSELVCVAW</sequence>
<evidence type="ECO:0000313" key="1">
    <source>
        <dbReference type="EMBL" id="GFJ89298.1"/>
    </source>
</evidence>
<organism evidence="1 2">
    <name type="scientific">Phytohabitans rumicis</name>
    <dbReference type="NCBI Taxonomy" id="1076125"/>
    <lineage>
        <taxon>Bacteria</taxon>
        <taxon>Bacillati</taxon>
        <taxon>Actinomycetota</taxon>
        <taxon>Actinomycetes</taxon>
        <taxon>Micromonosporales</taxon>
        <taxon>Micromonosporaceae</taxon>
    </lineage>
</organism>
<evidence type="ECO:0008006" key="3">
    <source>
        <dbReference type="Google" id="ProtNLM"/>
    </source>
</evidence>
<proteinExistence type="predicted"/>
<dbReference type="Proteomes" id="UP000482960">
    <property type="component" value="Unassembled WGS sequence"/>
</dbReference>
<gene>
    <name evidence="1" type="ORF">Prum_029400</name>
</gene>
<dbReference type="AlphaFoldDB" id="A0A6V8L2X5"/>
<dbReference type="InterPro" id="IPR016181">
    <property type="entry name" value="Acyl_CoA_acyltransferase"/>
</dbReference>
<protein>
    <recommendedName>
        <fullName evidence="3">N-acetyltransferase domain-containing protein</fullName>
    </recommendedName>
</protein>
<evidence type="ECO:0000313" key="2">
    <source>
        <dbReference type="Proteomes" id="UP000482960"/>
    </source>
</evidence>
<dbReference type="SUPFAM" id="SSF55729">
    <property type="entry name" value="Acyl-CoA N-acyltransferases (Nat)"/>
    <property type="match status" value="1"/>
</dbReference>
<dbReference type="Gene3D" id="3.40.630.30">
    <property type="match status" value="1"/>
</dbReference>
<dbReference type="RefSeq" id="WP_173076944.1">
    <property type="nucleotide sequence ID" value="NZ_BAABJB010000002.1"/>
</dbReference>
<dbReference type="EMBL" id="BLPG01000001">
    <property type="protein sequence ID" value="GFJ89298.1"/>
    <property type="molecule type" value="Genomic_DNA"/>
</dbReference>
<reference evidence="1 2" key="2">
    <citation type="submission" date="2020-03" db="EMBL/GenBank/DDBJ databases">
        <authorList>
            <person name="Ichikawa N."/>
            <person name="Kimura A."/>
            <person name="Kitahashi Y."/>
            <person name="Uohara A."/>
        </authorList>
    </citation>
    <scope>NUCLEOTIDE SEQUENCE [LARGE SCALE GENOMIC DNA]</scope>
    <source>
        <strain evidence="1 2">NBRC 108638</strain>
    </source>
</reference>
<accession>A0A6V8L2X5</accession>
<name>A0A6V8L2X5_9ACTN</name>
<comment type="caution">
    <text evidence="1">The sequence shown here is derived from an EMBL/GenBank/DDBJ whole genome shotgun (WGS) entry which is preliminary data.</text>
</comment>
<keyword evidence="2" id="KW-1185">Reference proteome</keyword>